<evidence type="ECO:0000256" key="8">
    <source>
        <dbReference type="ARBA" id="ARBA00022771"/>
    </source>
</evidence>
<reference evidence="19" key="2">
    <citation type="submission" date="2025-08" db="UniProtKB">
        <authorList>
            <consortium name="RefSeq"/>
        </authorList>
    </citation>
    <scope>IDENTIFICATION</scope>
    <source>
        <tissue evidence="19">Leaves</tissue>
    </source>
</reference>
<dbReference type="FunFam" id="3.30.40.10:FF:000187">
    <property type="entry name" value="E3 ubiquitin-protein ligase ATL6"/>
    <property type="match status" value="1"/>
</dbReference>
<keyword evidence="8 14" id="KW-0863">Zinc-finger</keyword>
<dbReference type="GeneID" id="113729692"/>
<evidence type="ECO:0000256" key="15">
    <source>
        <dbReference type="SAM" id="MobiDB-lite"/>
    </source>
</evidence>
<evidence type="ECO:0000256" key="4">
    <source>
        <dbReference type="ARBA" id="ARBA00012483"/>
    </source>
</evidence>
<accession>A0A6P6W480</accession>
<dbReference type="SMART" id="SM00184">
    <property type="entry name" value="RING"/>
    <property type="match status" value="1"/>
</dbReference>
<evidence type="ECO:0000313" key="18">
    <source>
        <dbReference type="Proteomes" id="UP001652660"/>
    </source>
</evidence>
<dbReference type="Proteomes" id="UP001652660">
    <property type="component" value="Chromosome 2e"/>
</dbReference>
<dbReference type="EC" id="2.3.2.27" evidence="4"/>
<evidence type="ECO:0000256" key="3">
    <source>
        <dbReference type="ARBA" id="ARBA00004906"/>
    </source>
</evidence>
<dbReference type="GO" id="GO:0061630">
    <property type="term" value="F:ubiquitin protein ligase activity"/>
    <property type="evidence" value="ECO:0007669"/>
    <property type="project" value="UniProtKB-EC"/>
</dbReference>
<dbReference type="PANTHER" id="PTHR46719:SF15">
    <property type="entry name" value="RING-H2 FINGER PROTEIN ATL70-LIKE"/>
    <property type="match status" value="1"/>
</dbReference>
<keyword evidence="9" id="KW-0833">Ubl conjugation pathway</keyword>
<dbReference type="Gene3D" id="3.30.40.10">
    <property type="entry name" value="Zinc/RING finger domain, C3HC4 (zinc finger)"/>
    <property type="match status" value="1"/>
</dbReference>
<reference evidence="18" key="1">
    <citation type="journal article" date="2025" name="Foods">
        <title>Unveiling the Microbial Signatures of Arabica Coffee Cherries: Insights into Ripeness Specific Diversity, Functional Traits, and Implications for Quality and Safety.</title>
        <authorList>
            <consortium name="RefSeq"/>
            <person name="Tenea G.N."/>
            <person name="Cifuentes V."/>
            <person name="Reyes P."/>
            <person name="Cevallos-Vallejos M."/>
        </authorList>
    </citation>
    <scope>NUCLEOTIDE SEQUENCE [LARGE SCALE GENOMIC DNA]</scope>
</reference>
<dbReference type="InterPro" id="IPR045899">
    <property type="entry name" value="ATL71-like"/>
</dbReference>
<dbReference type="AlphaFoldDB" id="A0A6P6W480"/>
<dbReference type="GO" id="GO:0008270">
    <property type="term" value="F:zinc ion binding"/>
    <property type="evidence" value="ECO:0007669"/>
    <property type="project" value="UniProtKB-KW"/>
</dbReference>
<sequence>MNSTSEATKDEPSDNQGPETVGPYGYSIGISFGILLALIIITYCYYIYTRFRSNTNNRNHPFLRRNSMNTTAASFSVNDDSASIPQGLDEATILSYPKLLYSQAKNPEGAGTASGCSICLQDYKDTDMLRLLPECGHFFHLKCVDPWLKLNPTCPVCRNSPMPSPLEHPLAVENMVPLSTR</sequence>
<evidence type="ECO:0000256" key="1">
    <source>
        <dbReference type="ARBA" id="ARBA00000900"/>
    </source>
</evidence>
<dbReference type="InterPro" id="IPR001841">
    <property type="entry name" value="Znf_RING"/>
</dbReference>
<comment type="catalytic activity">
    <reaction evidence="1">
        <text>S-ubiquitinyl-[E2 ubiquitin-conjugating enzyme]-L-cysteine + [acceptor protein]-L-lysine = [E2 ubiquitin-conjugating enzyme]-L-cysteine + N(6)-ubiquitinyl-[acceptor protein]-L-lysine.</text>
        <dbReference type="EC" id="2.3.2.27"/>
    </reaction>
</comment>
<dbReference type="OrthoDB" id="8062037at2759"/>
<proteinExistence type="inferred from homology"/>
<feature type="domain" description="RING-type" evidence="17">
    <location>
        <begin position="116"/>
        <end position="158"/>
    </location>
</feature>
<evidence type="ECO:0000256" key="11">
    <source>
        <dbReference type="ARBA" id="ARBA00022989"/>
    </source>
</evidence>
<evidence type="ECO:0000313" key="19">
    <source>
        <dbReference type="RefSeq" id="XP_027109745.1"/>
    </source>
</evidence>
<dbReference type="CDD" id="cd16461">
    <property type="entry name" value="RING-H2_EL5-like"/>
    <property type="match status" value="1"/>
</dbReference>
<dbReference type="PROSITE" id="PS50089">
    <property type="entry name" value="ZF_RING_2"/>
    <property type="match status" value="1"/>
</dbReference>
<keyword evidence="10" id="KW-0862">Zinc</keyword>
<keyword evidence="6 16" id="KW-0812">Transmembrane</keyword>
<name>A0A6P6W480_COFAR</name>
<keyword evidence="12 16" id="KW-0472">Membrane</keyword>
<comment type="subcellular location">
    <subcellularLocation>
        <location evidence="2">Membrane</location>
        <topology evidence="2">Single-pass membrane protein</topology>
    </subcellularLocation>
</comment>
<evidence type="ECO:0000256" key="7">
    <source>
        <dbReference type="ARBA" id="ARBA00022723"/>
    </source>
</evidence>
<evidence type="ECO:0000256" key="13">
    <source>
        <dbReference type="ARBA" id="ARBA00024209"/>
    </source>
</evidence>
<evidence type="ECO:0000256" key="2">
    <source>
        <dbReference type="ARBA" id="ARBA00004167"/>
    </source>
</evidence>
<evidence type="ECO:0000256" key="12">
    <source>
        <dbReference type="ARBA" id="ARBA00023136"/>
    </source>
</evidence>
<keyword evidence="18" id="KW-1185">Reference proteome</keyword>
<dbReference type="InterPro" id="IPR013083">
    <property type="entry name" value="Znf_RING/FYVE/PHD"/>
</dbReference>
<comment type="pathway">
    <text evidence="3">Protein modification; protein ubiquitination.</text>
</comment>
<dbReference type="RefSeq" id="XP_027109745.1">
    <property type="nucleotide sequence ID" value="XM_027253944.2"/>
</dbReference>
<organism evidence="18 19">
    <name type="scientific">Coffea arabica</name>
    <name type="common">Arabian coffee</name>
    <dbReference type="NCBI Taxonomy" id="13443"/>
    <lineage>
        <taxon>Eukaryota</taxon>
        <taxon>Viridiplantae</taxon>
        <taxon>Streptophyta</taxon>
        <taxon>Embryophyta</taxon>
        <taxon>Tracheophyta</taxon>
        <taxon>Spermatophyta</taxon>
        <taxon>Magnoliopsida</taxon>
        <taxon>eudicotyledons</taxon>
        <taxon>Gunneridae</taxon>
        <taxon>Pentapetalae</taxon>
        <taxon>asterids</taxon>
        <taxon>lamiids</taxon>
        <taxon>Gentianales</taxon>
        <taxon>Rubiaceae</taxon>
        <taxon>Ixoroideae</taxon>
        <taxon>Gardenieae complex</taxon>
        <taxon>Bertiereae - Coffeeae clade</taxon>
        <taxon>Coffeeae</taxon>
        <taxon>Coffea</taxon>
    </lineage>
</organism>
<evidence type="ECO:0000256" key="14">
    <source>
        <dbReference type="PROSITE-ProRule" id="PRU00175"/>
    </source>
</evidence>
<evidence type="ECO:0000256" key="10">
    <source>
        <dbReference type="ARBA" id="ARBA00022833"/>
    </source>
</evidence>
<feature type="transmembrane region" description="Helical" evidence="16">
    <location>
        <begin position="24"/>
        <end position="48"/>
    </location>
</feature>
<evidence type="ECO:0000256" key="9">
    <source>
        <dbReference type="ARBA" id="ARBA00022786"/>
    </source>
</evidence>
<feature type="region of interest" description="Disordered" evidence="15">
    <location>
        <begin position="1"/>
        <end position="20"/>
    </location>
</feature>
<evidence type="ECO:0000256" key="16">
    <source>
        <dbReference type="SAM" id="Phobius"/>
    </source>
</evidence>
<keyword evidence="7" id="KW-0479">Metal-binding</keyword>
<evidence type="ECO:0000256" key="5">
    <source>
        <dbReference type="ARBA" id="ARBA00022679"/>
    </source>
</evidence>
<dbReference type="GO" id="GO:0016020">
    <property type="term" value="C:membrane"/>
    <property type="evidence" value="ECO:0007669"/>
    <property type="project" value="UniProtKB-SubCell"/>
</dbReference>
<dbReference type="SUPFAM" id="SSF57850">
    <property type="entry name" value="RING/U-box"/>
    <property type="match status" value="1"/>
</dbReference>
<evidence type="ECO:0000256" key="6">
    <source>
        <dbReference type="ARBA" id="ARBA00022692"/>
    </source>
</evidence>
<dbReference type="Pfam" id="PF13639">
    <property type="entry name" value="zf-RING_2"/>
    <property type="match status" value="1"/>
</dbReference>
<protein>
    <recommendedName>
        <fullName evidence="4">RING-type E3 ubiquitin transferase</fullName>
        <ecNumber evidence="4">2.3.2.27</ecNumber>
    </recommendedName>
</protein>
<comment type="similarity">
    <text evidence="13">Belongs to the RING-type zinc finger family. ATL subfamily.</text>
</comment>
<keyword evidence="5" id="KW-0808">Transferase</keyword>
<gene>
    <name evidence="19" type="primary">LOC113729692</name>
</gene>
<evidence type="ECO:0000259" key="17">
    <source>
        <dbReference type="PROSITE" id="PS50089"/>
    </source>
</evidence>
<keyword evidence="11 16" id="KW-1133">Transmembrane helix</keyword>
<dbReference type="PANTHER" id="PTHR46719">
    <property type="entry name" value="TRANSCRIPTION FACTOR C2H2 FAMILY-RELATED"/>
    <property type="match status" value="1"/>
</dbReference>